<organism evidence="2 3">
    <name type="scientific">Azospirillum oleiclasticum</name>
    <dbReference type="NCBI Taxonomy" id="2735135"/>
    <lineage>
        <taxon>Bacteria</taxon>
        <taxon>Pseudomonadati</taxon>
        <taxon>Pseudomonadota</taxon>
        <taxon>Alphaproteobacteria</taxon>
        <taxon>Rhodospirillales</taxon>
        <taxon>Azospirillaceae</taxon>
        <taxon>Azospirillum</taxon>
    </lineage>
</organism>
<keyword evidence="1" id="KW-0812">Transmembrane</keyword>
<feature type="transmembrane region" description="Helical" evidence="1">
    <location>
        <begin position="7"/>
        <end position="30"/>
    </location>
</feature>
<dbReference type="Proteomes" id="UP000584642">
    <property type="component" value="Unassembled WGS sequence"/>
</dbReference>
<reference evidence="2 3" key="1">
    <citation type="submission" date="2020-05" db="EMBL/GenBank/DDBJ databases">
        <title>Azospirillum oleiclasticum sp. nov, a nitrogen-fixing and heavy crude oil-emulsifying bacterium isolated from the crude oil of Yumen Oilfield.</title>
        <authorList>
            <person name="Wu D."/>
            <person name="Cai M."/>
            <person name="Zhang X."/>
        </authorList>
    </citation>
    <scope>NUCLEOTIDE SEQUENCE [LARGE SCALE GENOMIC DNA]</scope>
    <source>
        <strain evidence="2 3">ROY-1-1-2</strain>
    </source>
</reference>
<name>A0ABX2T333_9PROT</name>
<dbReference type="RefSeq" id="WP_180280436.1">
    <property type="nucleotide sequence ID" value="NZ_JABFDB010000001.1"/>
</dbReference>
<protein>
    <submittedName>
        <fullName evidence="2">Uncharacterized protein</fullName>
    </submittedName>
</protein>
<proteinExistence type="predicted"/>
<evidence type="ECO:0000313" key="2">
    <source>
        <dbReference type="EMBL" id="NYZ18716.1"/>
    </source>
</evidence>
<evidence type="ECO:0000313" key="3">
    <source>
        <dbReference type="Proteomes" id="UP000584642"/>
    </source>
</evidence>
<evidence type="ECO:0000256" key="1">
    <source>
        <dbReference type="SAM" id="Phobius"/>
    </source>
</evidence>
<gene>
    <name evidence="2" type="ORF">HND93_03250</name>
</gene>
<keyword evidence="3" id="KW-1185">Reference proteome</keyword>
<dbReference type="EMBL" id="JABFDB010000001">
    <property type="protein sequence ID" value="NYZ18716.1"/>
    <property type="molecule type" value="Genomic_DNA"/>
</dbReference>
<feature type="transmembrane region" description="Helical" evidence="1">
    <location>
        <begin position="100"/>
        <end position="121"/>
    </location>
</feature>
<accession>A0ABX2T333</accession>
<keyword evidence="1" id="KW-0472">Membrane</keyword>
<sequence length="129" mass="14223">MNIVRGFWRLWAAASFAWIVIAGGLNWITIREDAAVLQSRLERAFREPGTPTIDTPFGRFTPSPEMTDFIRSVQRLGEAEAERRMAERQSLAASRLGETAALVLGPPVALGLLLFGVGWVARGFRPAGR</sequence>
<keyword evidence="1" id="KW-1133">Transmembrane helix</keyword>
<comment type="caution">
    <text evidence="2">The sequence shown here is derived from an EMBL/GenBank/DDBJ whole genome shotgun (WGS) entry which is preliminary data.</text>
</comment>